<evidence type="ECO:0008006" key="6">
    <source>
        <dbReference type="Google" id="ProtNLM"/>
    </source>
</evidence>
<dbReference type="InterPro" id="IPR023333">
    <property type="entry name" value="Proteasome_suB-type"/>
</dbReference>
<reference evidence="4" key="1">
    <citation type="submission" date="2022-03" db="EMBL/GenBank/DDBJ databases">
        <title>A functionally conserved STORR gene fusion in Papaver species that diverged 16.8 million years ago.</title>
        <authorList>
            <person name="Catania T."/>
        </authorList>
    </citation>
    <scope>NUCLEOTIDE SEQUENCE</scope>
    <source>
        <strain evidence="4">S-191538</strain>
    </source>
</reference>
<evidence type="ECO:0000256" key="1">
    <source>
        <dbReference type="ARBA" id="ARBA00022490"/>
    </source>
</evidence>
<sequence>MGLFQCYVRESLFIEQLRISLNMYKLSRKNKFLMLAVFSIQLQVVSHLVKKHATTHNLDEPENLLVYISVPKQQGEYNHAREILSMLGTTLLVGEVSKLQIKGDMLLARLSDYVAAMEILRQKSETCSPEDWQCFLYDLSRLLDDDSQWCDATTDNQIHPPLVLAHKLSQLSEDEFMQNQFGTNLSEALALKLGNLPMEVHGRLGDDELDEVADEYFNRLGPDAKVSLHLSRKSEELQLINNLRKQNTLTPTLLRKEVENFLSRFEESSGVTVTDLSEYHGTSIALKTSRFIILAADSKVTTKEISSGLNMKADKVWGFSDLGFGICGSWTTLSKTVSMLKRHLNFFEDNGLKRPTVSQLAESLKEKLSSCKGESGIILAAFDQLEGGGVVPCISFADGHSIDDVNEPFFCLGTGKSHAKQILSEGKVYDGMSLEDAIDLVERALLYASVCDGFTGGYASIYVIEVGKPVKAITRERICTTLWRRHHLSLPEYVLR</sequence>
<evidence type="ECO:0000256" key="3">
    <source>
        <dbReference type="ARBA" id="ARBA00022801"/>
    </source>
</evidence>
<dbReference type="GO" id="GO:0008233">
    <property type="term" value="F:peptidase activity"/>
    <property type="evidence" value="ECO:0007669"/>
    <property type="project" value="UniProtKB-KW"/>
</dbReference>
<keyword evidence="1" id="KW-0963">Cytoplasm</keyword>
<name>A0AA41VMV8_PAPNU</name>
<dbReference type="PANTHER" id="PTHR32194">
    <property type="entry name" value="METALLOPROTEASE TLDD"/>
    <property type="match status" value="1"/>
</dbReference>
<keyword evidence="2" id="KW-0645">Protease</keyword>
<dbReference type="PANTHER" id="PTHR32194:SF0">
    <property type="entry name" value="ATP-DEPENDENT PROTEASE SUBUNIT HSLV"/>
    <property type="match status" value="1"/>
</dbReference>
<gene>
    <name evidence="4" type="ORF">MKW94_000464</name>
</gene>
<evidence type="ECO:0000313" key="4">
    <source>
        <dbReference type="EMBL" id="MCL7044229.1"/>
    </source>
</evidence>
<dbReference type="GO" id="GO:0051603">
    <property type="term" value="P:proteolysis involved in protein catabolic process"/>
    <property type="evidence" value="ECO:0007669"/>
    <property type="project" value="InterPro"/>
</dbReference>
<proteinExistence type="predicted"/>
<dbReference type="InterPro" id="IPR029055">
    <property type="entry name" value="Ntn_hydrolases_N"/>
</dbReference>
<dbReference type="Gene3D" id="3.60.20.10">
    <property type="entry name" value="Glutamine Phosphoribosylpyrophosphate, subunit 1, domain 1"/>
    <property type="match status" value="1"/>
</dbReference>
<evidence type="ECO:0000256" key="2">
    <source>
        <dbReference type="ARBA" id="ARBA00022670"/>
    </source>
</evidence>
<dbReference type="SUPFAM" id="SSF56235">
    <property type="entry name" value="N-terminal nucleophile aminohydrolases (Ntn hydrolases)"/>
    <property type="match status" value="1"/>
</dbReference>
<dbReference type="GO" id="GO:0005839">
    <property type="term" value="C:proteasome core complex"/>
    <property type="evidence" value="ECO:0007669"/>
    <property type="project" value="InterPro"/>
</dbReference>
<dbReference type="Proteomes" id="UP001177140">
    <property type="component" value="Unassembled WGS sequence"/>
</dbReference>
<dbReference type="EMBL" id="JAJJMA010255989">
    <property type="protein sequence ID" value="MCL7044229.1"/>
    <property type="molecule type" value="Genomic_DNA"/>
</dbReference>
<protein>
    <recommendedName>
        <fullName evidence="6">Proteasome endopeptidase complex</fullName>
    </recommendedName>
</protein>
<keyword evidence="5" id="KW-1185">Reference proteome</keyword>
<accession>A0AA41VMV8</accession>
<evidence type="ECO:0000313" key="5">
    <source>
        <dbReference type="Proteomes" id="UP001177140"/>
    </source>
</evidence>
<dbReference type="GO" id="GO:0005737">
    <property type="term" value="C:cytoplasm"/>
    <property type="evidence" value="ECO:0007669"/>
    <property type="project" value="TreeGrafter"/>
</dbReference>
<dbReference type="AlphaFoldDB" id="A0AA41VMV8"/>
<dbReference type="InterPro" id="IPR001353">
    <property type="entry name" value="Proteasome_sua/b"/>
</dbReference>
<comment type="caution">
    <text evidence="4">The sequence shown here is derived from an EMBL/GenBank/DDBJ whole genome shotgun (WGS) entry which is preliminary data.</text>
</comment>
<keyword evidence="3" id="KW-0378">Hydrolase</keyword>
<dbReference type="Pfam" id="PF00227">
    <property type="entry name" value="Proteasome"/>
    <property type="match status" value="1"/>
</dbReference>
<organism evidence="4 5">
    <name type="scientific">Papaver nudicaule</name>
    <name type="common">Iceland poppy</name>
    <dbReference type="NCBI Taxonomy" id="74823"/>
    <lineage>
        <taxon>Eukaryota</taxon>
        <taxon>Viridiplantae</taxon>
        <taxon>Streptophyta</taxon>
        <taxon>Embryophyta</taxon>
        <taxon>Tracheophyta</taxon>
        <taxon>Spermatophyta</taxon>
        <taxon>Magnoliopsida</taxon>
        <taxon>Ranunculales</taxon>
        <taxon>Papaveraceae</taxon>
        <taxon>Papaveroideae</taxon>
        <taxon>Papaver</taxon>
    </lineage>
</organism>